<reference evidence="2" key="1">
    <citation type="journal article" date="2015" name="Nat. Genet.">
        <title>The genome and transcriptome of the zoonotic hookworm Ancylostoma ceylanicum identify infection-specific gene families.</title>
        <authorList>
            <person name="Schwarz E.M."/>
            <person name="Hu Y."/>
            <person name="Antoshechkin I."/>
            <person name="Miller M.M."/>
            <person name="Sternberg P.W."/>
            <person name="Aroian R.V."/>
        </authorList>
    </citation>
    <scope>NUCLEOTIDE SEQUENCE</scope>
    <source>
        <strain evidence="2">HY135</strain>
    </source>
</reference>
<gene>
    <name evidence="1" type="primary">Acey_s0123.g1157</name>
    <name evidence="1" type="ORF">Y032_0123g1157</name>
</gene>
<evidence type="ECO:0000313" key="1">
    <source>
        <dbReference type="EMBL" id="EYB99353.1"/>
    </source>
</evidence>
<protein>
    <submittedName>
        <fullName evidence="1">Uncharacterized protein</fullName>
    </submittedName>
</protein>
<proteinExistence type="predicted"/>
<comment type="caution">
    <text evidence="1">The sequence shown here is derived from an EMBL/GenBank/DDBJ whole genome shotgun (WGS) entry which is preliminary data.</text>
</comment>
<evidence type="ECO:0000313" key="2">
    <source>
        <dbReference type="Proteomes" id="UP000024635"/>
    </source>
</evidence>
<keyword evidence="2" id="KW-1185">Reference proteome</keyword>
<organism evidence="1 2">
    <name type="scientific">Ancylostoma ceylanicum</name>
    <dbReference type="NCBI Taxonomy" id="53326"/>
    <lineage>
        <taxon>Eukaryota</taxon>
        <taxon>Metazoa</taxon>
        <taxon>Ecdysozoa</taxon>
        <taxon>Nematoda</taxon>
        <taxon>Chromadorea</taxon>
        <taxon>Rhabditida</taxon>
        <taxon>Rhabditina</taxon>
        <taxon>Rhabditomorpha</taxon>
        <taxon>Strongyloidea</taxon>
        <taxon>Ancylostomatidae</taxon>
        <taxon>Ancylostomatinae</taxon>
        <taxon>Ancylostoma</taxon>
    </lineage>
</organism>
<dbReference type="EMBL" id="JARK01001459">
    <property type="protein sequence ID" value="EYB99353.1"/>
    <property type="molecule type" value="Genomic_DNA"/>
</dbReference>
<dbReference type="OrthoDB" id="5865374at2759"/>
<dbReference type="AlphaFoldDB" id="A0A016T8N7"/>
<sequence>MRTSPTDFLPWVIPVMHPGPGYGYTRRALLPLMGSGLWGAPMRSTTFFRRSSSRAVPFRNSVLPLYV</sequence>
<accession>A0A016T8N7</accession>
<name>A0A016T8N7_9BILA</name>
<dbReference type="Proteomes" id="UP000024635">
    <property type="component" value="Unassembled WGS sequence"/>
</dbReference>